<evidence type="ECO:0000256" key="3">
    <source>
        <dbReference type="ARBA" id="ARBA00022578"/>
    </source>
</evidence>
<feature type="domain" description="Cas12f1-like TNB" evidence="7">
    <location>
        <begin position="268"/>
        <end position="334"/>
    </location>
</feature>
<reference evidence="8 9" key="1">
    <citation type="journal article" date="2014" name="PLoS Genet.">
        <title>Phylogenetically driven sequencing of extremely halophilic archaea reveals strategies for static and dynamic osmo-response.</title>
        <authorList>
            <person name="Becker E.A."/>
            <person name="Seitzer P.M."/>
            <person name="Tritt A."/>
            <person name="Larsen D."/>
            <person name="Krusor M."/>
            <person name="Yao A.I."/>
            <person name="Wu D."/>
            <person name="Madern D."/>
            <person name="Eisen J.A."/>
            <person name="Darling A.E."/>
            <person name="Facciotti M.T."/>
        </authorList>
    </citation>
    <scope>NUCLEOTIDE SEQUENCE [LARGE SCALE GENOMIC DNA]</scope>
    <source>
        <strain evidence="8 9">JCM 12255</strain>
    </source>
</reference>
<dbReference type="NCBIfam" id="TIGR01766">
    <property type="entry name" value="IS200/IS605 family accessory protein TnpB-like domain"/>
    <property type="match status" value="1"/>
</dbReference>
<evidence type="ECO:0000256" key="2">
    <source>
        <dbReference type="ARBA" id="ARBA00011044"/>
    </source>
</evidence>
<dbReference type="InterPro" id="IPR010095">
    <property type="entry name" value="Cas12f1-like_TNB"/>
</dbReference>
<keyword evidence="3" id="KW-0815">Transposition</keyword>
<dbReference type="GO" id="GO:0032196">
    <property type="term" value="P:transposition"/>
    <property type="evidence" value="ECO:0007669"/>
    <property type="project" value="UniProtKB-KW"/>
</dbReference>
<evidence type="ECO:0000313" key="8">
    <source>
        <dbReference type="EMBL" id="ELY52532.1"/>
    </source>
</evidence>
<sequence>MACNISSRIGWNAGESRKMQLQQLAYEDVREQTRLGSQHAVLATHQAAAALSGIEEIESLDEEYDTSRPTFTSDTLVYDSRSMTVFDDDSVSLATVENRIRCDLSLPDDSDGYQRRYLESEEWELTESTMSKRDGDWYLHLGFRKPNPQPKLETNDGNRTVLGVDLGIVNIATTSTAYFASGRELRHRHREFDRIRSNLQRIGTQSAHRTLEQISGRESRYLRETLHIVANDILEEAITHGCEYIVFENLKHIRERAPPVKEFHQWAHRQLVDLVEYKAEAEGVRVEFVSPEYTSRRCPECGHTCAENRVRQAVFECVECSATANADYVGAKNVGWRFVRRGLQSSRRTGDGQLALKSGTVKPVQGFVPARSG</sequence>
<protein>
    <submittedName>
        <fullName evidence="8">IS1341-type transposase (TCE32)</fullName>
    </submittedName>
</protein>
<dbReference type="eggNOG" id="arCOG00679">
    <property type="taxonomic scope" value="Archaea"/>
</dbReference>
<evidence type="ECO:0000259" key="7">
    <source>
        <dbReference type="Pfam" id="PF07282"/>
    </source>
</evidence>
<comment type="similarity">
    <text evidence="1">In the C-terminal section; belongs to the transposase 35 family.</text>
</comment>
<dbReference type="STRING" id="1227499.C493_15825"/>
<dbReference type="NCBIfam" id="NF040570">
    <property type="entry name" value="guided_TnpB"/>
    <property type="match status" value="1"/>
</dbReference>
<dbReference type="InterPro" id="IPR001959">
    <property type="entry name" value="Transposase"/>
</dbReference>
<name>L9WSY9_9EURY</name>
<evidence type="ECO:0000256" key="1">
    <source>
        <dbReference type="ARBA" id="ARBA00008761"/>
    </source>
</evidence>
<dbReference type="GO" id="GO:0003677">
    <property type="term" value="F:DNA binding"/>
    <property type="evidence" value="ECO:0007669"/>
    <property type="project" value="UniProtKB-KW"/>
</dbReference>
<accession>L9WSY9</accession>
<evidence type="ECO:0000256" key="5">
    <source>
        <dbReference type="ARBA" id="ARBA00023172"/>
    </source>
</evidence>
<dbReference type="GO" id="GO:0006310">
    <property type="term" value="P:DNA recombination"/>
    <property type="evidence" value="ECO:0007669"/>
    <property type="project" value="UniProtKB-KW"/>
</dbReference>
<organism evidence="8 9">
    <name type="scientific">Natronolimnohabitans innermongolicus JCM 12255</name>
    <dbReference type="NCBI Taxonomy" id="1227499"/>
    <lineage>
        <taxon>Archaea</taxon>
        <taxon>Methanobacteriati</taxon>
        <taxon>Methanobacteriota</taxon>
        <taxon>Stenosarchaea group</taxon>
        <taxon>Halobacteria</taxon>
        <taxon>Halobacteriales</taxon>
        <taxon>Natrialbaceae</taxon>
        <taxon>Natronolimnohabitans</taxon>
    </lineage>
</organism>
<comment type="similarity">
    <text evidence="2">In the N-terminal section; belongs to the transposase 2 family.</text>
</comment>
<keyword evidence="9" id="KW-1185">Reference proteome</keyword>
<dbReference type="InterPro" id="IPR051399">
    <property type="entry name" value="RNA-guided_DNA_endo/Transpos"/>
</dbReference>
<keyword evidence="5" id="KW-0233">DNA recombination</keyword>
<keyword evidence="4" id="KW-0238">DNA-binding</keyword>
<evidence type="ECO:0000256" key="4">
    <source>
        <dbReference type="ARBA" id="ARBA00023125"/>
    </source>
</evidence>
<gene>
    <name evidence="8" type="ORF">C493_15825</name>
</gene>
<dbReference type="Pfam" id="PF01385">
    <property type="entry name" value="OrfB_IS605"/>
    <property type="match status" value="1"/>
</dbReference>
<dbReference type="AlphaFoldDB" id="L9WSY9"/>
<proteinExistence type="inferred from homology"/>
<dbReference type="PANTHER" id="PTHR30405">
    <property type="entry name" value="TRANSPOSASE"/>
    <property type="match status" value="1"/>
</dbReference>
<dbReference type="PANTHER" id="PTHR30405:SF26">
    <property type="entry name" value="TRANSPOSASE, PROBABLY IS605-TNPB FAMILY"/>
    <property type="match status" value="1"/>
</dbReference>
<feature type="domain" description="Probable transposase IS891/IS1136/IS1341" evidence="6">
    <location>
        <begin position="158"/>
        <end position="253"/>
    </location>
</feature>
<comment type="caution">
    <text evidence="8">The sequence shown here is derived from an EMBL/GenBank/DDBJ whole genome shotgun (WGS) entry which is preliminary data.</text>
</comment>
<dbReference type="Pfam" id="PF07282">
    <property type="entry name" value="Cas12f1-like_TNB"/>
    <property type="match status" value="1"/>
</dbReference>
<dbReference type="PATRIC" id="fig|1227499.3.peg.3243"/>
<dbReference type="Proteomes" id="UP000011602">
    <property type="component" value="Unassembled WGS sequence"/>
</dbReference>
<dbReference type="EMBL" id="AOHZ01000075">
    <property type="protein sequence ID" value="ELY52532.1"/>
    <property type="molecule type" value="Genomic_DNA"/>
</dbReference>
<evidence type="ECO:0000259" key="6">
    <source>
        <dbReference type="Pfam" id="PF01385"/>
    </source>
</evidence>
<evidence type="ECO:0000313" key="9">
    <source>
        <dbReference type="Proteomes" id="UP000011602"/>
    </source>
</evidence>